<accession>A0A5C6FV35</accession>
<keyword evidence="1" id="KW-0472">Membrane</keyword>
<feature type="transmembrane region" description="Helical" evidence="1">
    <location>
        <begin position="209"/>
        <end position="226"/>
    </location>
</feature>
<dbReference type="Proteomes" id="UP000316476">
    <property type="component" value="Unassembled WGS sequence"/>
</dbReference>
<reference evidence="2 3" key="1">
    <citation type="submission" date="2019-02" db="EMBL/GenBank/DDBJ databases">
        <title>Deep-cultivation of Planctomycetes and their phenomic and genomic characterization uncovers novel biology.</title>
        <authorList>
            <person name="Wiegand S."/>
            <person name="Jogler M."/>
            <person name="Boedeker C."/>
            <person name="Pinto D."/>
            <person name="Vollmers J."/>
            <person name="Rivas-Marin E."/>
            <person name="Kohn T."/>
            <person name="Peeters S.H."/>
            <person name="Heuer A."/>
            <person name="Rast P."/>
            <person name="Oberbeckmann S."/>
            <person name="Bunk B."/>
            <person name="Jeske O."/>
            <person name="Meyerdierks A."/>
            <person name="Storesund J.E."/>
            <person name="Kallscheuer N."/>
            <person name="Luecker S."/>
            <person name="Lage O.M."/>
            <person name="Pohl T."/>
            <person name="Merkel B.J."/>
            <person name="Hornburger P."/>
            <person name="Mueller R.-W."/>
            <person name="Bruemmer F."/>
            <person name="Labrenz M."/>
            <person name="Spormann A.M."/>
            <person name="Op Den Camp H."/>
            <person name="Overmann J."/>
            <person name="Amann R."/>
            <person name="Jetten M.S.M."/>
            <person name="Mascher T."/>
            <person name="Medema M.H."/>
            <person name="Devos D.P."/>
            <person name="Kaster A.-K."/>
            <person name="Ovreas L."/>
            <person name="Rohde M."/>
            <person name="Galperin M.Y."/>
            <person name="Jogler C."/>
        </authorList>
    </citation>
    <scope>NUCLEOTIDE SEQUENCE [LARGE SCALE GENOMIC DNA]</scope>
    <source>
        <strain evidence="2 3">V7</strain>
    </source>
</reference>
<comment type="caution">
    <text evidence="2">The sequence shown here is derived from an EMBL/GenBank/DDBJ whole genome shotgun (WGS) entry which is preliminary data.</text>
</comment>
<proteinExistence type="predicted"/>
<protein>
    <recommendedName>
        <fullName evidence="4">Double zinc ribbon</fullName>
    </recommendedName>
</protein>
<evidence type="ECO:0008006" key="4">
    <source>
        <dbReference type="Google" id="ProtNLM"/>
    </source>
</evidence>
<keyword evidence="1" id="KW-1133">Transmembrane helix</keyword>
<feature type="transmembrane region" description="Helical" evidence="1">
    <location>
        <begin position="139"/>
        <end position="158"/>
    </location>
</feature>
<evidence type="ECO:0000256" key="1">
    <source>
        <dbReference type="SAM" id="Phobius"/>
    </source>
</evidence>
<sequence>MPIRLKCSCGKVLSVKDEMAGKAVKCPACSKPIRVPKPKAAAAPAAPEAQSELDDLFSEEGFDRVVAAACPACGVEMKAGAVLCTKCGFNKQTGEYIEGHKVAGVDVDLGTLQLQMAEESMGRDRQTQDEMLKRSGMPWWMLLVVLFVVGSGATLAVLTVNAANREDDSLNFSPMKTFLALVAALFFILGGMAYLSIVINAFKKSAKDGLLTLFIPVLYMFVFAIQTRGENLKRFFLALIAFGLGGYLAYRADRYVPSKKKANDSGNTVVTQRIEDPWMPRIL</sequence>
<gene>
    <name evidence="2" type="ORF">V7x_23900</name>
</gene>
<organism evidence="2 3">
    <name type="scientific">Crateriforma conspicua</name>
    <dbReference type="NCBI Taxonomy" id="2527996"/>
    <lineage>
        <taxon>Bacteria</taxon>
        <taxon>Pseudomonadati</taxon>
        <taxon>Planctomycetota</taxon>
        <taxon>Planctomycetia</taxon>
        <taxon>Planctomycetales</taxon>
        <taxon>Planctomycetaceae</taxon>
        <taxon>Crateriforma</taxon>
    </lineage>
</organism>
<keyword evidence="1" id="KW-0812">Transmembrane</keyword>
<feature type="transmembrane region" description="Helical" evidence="1">
    <location>
        <begin position="178"/>
        <end position="202"/>
    </location>
</feature>
<name>A0A5C6FV35_9PLAN</name>
<evidence type="ECO:0000313" key="3">
    <source>
        <dbReference type="Proteomes" id="UP000316476"/>
    </source>
</evidence>
<evidence type="ECO:0000313" key="2">
    <source>
        <dbReference type="EMBL" id="TWU66819.1"/>
    </source>
</evidence>
<feature type="transmembrane region" description="Helical" evidence="1">
    <location>
        <begin position="232"/>
        <end position="250"/>
    </location>
</feature>
<dbReference type="EMBL" id="SJPZ01000001">
    <property type="protein sequence ID" value="TWU66819.1"/>
    <property type="molecule type" value="Genomic_DNA"/>
</dbReference>
<dbReference type="AlphaFoldDB" id="A0A5C6FV35"/>
<dbReference type="RefSeq" id="WP_146413364.1">
    <property type="nucleotide sequence ID" value="NZ_SJPZ01000001.1"/>
</dbReference>
<dbReference type="OrthoDB" id="269673at2"/>